<evidence type="ECO:0000313" key="2">
    <source>
        <dbReference type="EMBL" id="SEA78332.1"/>
    </source>
</evidence>
<dbReference type="PROSITE" id="PS51833">
    <property type="entry name" value="HDOD"/>
    <property type="match status" value="1"/>
</dbReference>
<dbReference type="EMBL" id="FNRM01000006">
    <property type="protein sequence ID" value="SEA78332.1"/>
    <property type="molecule type" value="Genomic_DNA"/>
</dbReference>
<dbReference type="InterPro" id="IPR013976">
    <property type="entry name" value="HDOD"/>
</dbReference>
<protein>
    <submittedName>
        <fullName evidence="2">HD-like signal output (HDOD) domain, no enzymatic activity</fullName>
    </submittedName>
</protein>
<dbReference type="Pfam" id="PF08668">
    <property type="entry name" value="HDOD"/>
    <property type="match status" value="1"/>
</dbReference>
<feature type="domain" description="HDOD" evidence="1">
    <location>
        <begin position="19"/>
        <end position="215"/>
    </location>
</feature>
<dbReference type="PANTHER" id="PTHR33525:SF6">
    <property type="entry name" value="HDOD DOMAIN-CONTAINING PROTEIN"/>
    <property type="match status" value="1"/>
</dbReference>
<name>A0A1H4E1R2_ALKAM</name>
<evidence type="ECO:0000259" key="1">
    <source>
        <dbReference type="PROSITE" id="PS51833"/>
    </source>
</evidence>
<dbReference type="Proteomes" id="UP000198773">
    <property type="component" value="Unassembled WGS sequence"/>
</dbReference>
<dbReference type="SUPFAM" id="SSF109604">
    <property type="entry name" value="HD-domain/PDEase-like"/>
    <property type="match status" value="1"/>
</dbReference>
<dbReference type="AlphaFoldDB" id="A0A1H4E1R2"/>
<dbReference type="InterPro" id="IPR052340">
    <property type="entry name" value="RNase_Y/CdgJ"/>
</dbReference>
<gene>
    <name evidence="2" type="ORF">SAMN04488051_106132</name>
</gene>
<evidence type="ECO:0000313" key="3">
    <source>
        <dbReference type="Proteomes" id="UP000198773"/>
    </source>
</evidence>
<dbReference type="Gene3D" id="1.10.3210.10">
    <property type="entry name" value="Hypothetical protein af1432"/>
    <property type="match status" value="1"/>
</dbReference>
<sequence>MVQPLDMNAIDQALQGFTIPPQPDVLLHIQQLVQQPEPNMQRLATLINMDIGLAGFTLKVVNSAYFGLRSKITSIEHACKFLGVNRVVKLVRSVLLRFTLEQGQQKDPFSQKLWSNALLVANSAASLARHLQWPQELCDDCYTLGLFRNAGIALITAQAPNYADLVKIGVLAGQGYSEAEEHRFHTCHEILGYLIAQSWGLPAELCNVIAYHHSPALILESDNELEQRLFAMLKLAEHMSGESRVLFDMTLDPEWEQFAPQMLDVLQLELFQLPELAEVLRQNELSTIYTG</sequence>
<reference evidence="2 3" key="1">
    <citation type="submission" date="2016-10" db="EMBL/GenBank/DDBJ databases">
        <authorList>
            <person name="de Groot N.N."/>
        </authorList>
    </citation>
    <scope>NUCLEOTIDE SEQUENCE [LARGE SCALE GENOMIC DNA]</scope>
    <source>
        <strain evidence="2 3">CGMCC 1.3430</strain>
    </source>
</reference>
<organism evidence="2 3">
    <name type="scientific">Alkalimonas amylolytica</name>
    <dbReference type="NCBI Taxonomy" id="152573"/>
    <lineage>
        <taxon>Bacteria</taxon>
        <taxon>Pseudomonadati</taxon>
        <taxon>Pseudomonadota</taxon>
        <taxon>Gammaproteobacteria</taxon>
        <taxon>Alkalimonas</taxon>
    </lineage>
</organism>
<keyword evidence="3" id="KW-1185">Reference proteome</keyword>
<dbReference type="RefSeq" id="WP_091343411.1">
    <property type="nucleotide sequence ID" value="NZ_FNRM01000006.1"/>
</dbReference>
<dbReference type="PANTHER" id="PTHR33525">
    <property type="match status" value="1"/>
</dbReference>
<proteinExistence type="predicted"/>
<dbReference type="STRING" id="152573.SAMN04488051_106132"/>
<dbReference type="OrthoDB" id="9784953at2"/>
<accession>A0A1H4E1R2</accession>